<dbReference type="Pfam" id="PF00903">
    <property type="entry name" value="Glyoxalase"/>
    <property type="match status" value="1"/>
</dbReference>
<protein>
    <submittedName>
        <fullName evidence="2">VOC family protein</fullName>
    </submittedName>
</protein>
<dbReference type="PROSITE" id="PS51819">
    <property type="entry name" value="VOC"/>
    <property type="match status" value="1"/>
</dbReference>
<dbReference type="CDD" id="cd07246">
    <property type="entry name" value="VOC_like"/>
    <property type="match status" value="1"/>
</dbReference>
<feature type="domain" description="VOC" evidence="1">
    <location>
        <begin position="11"/>
        <end position="126"/>
    </location>
</feature>
<gene>
    <name evidence="2" type="ORF">L2Y54_01160</name>
</gene>
<sequence>MSVNYKPDNYSTVSPYLIVDGASDTIAFLETVFDAIELRRFPNDEGKLLHSEVRLGDSVLMIADRGDDWEAVPAHVHIYVPDVDATYQWALAAGATAVQAPVKKDDPDKRGGVKDAGGTTWWIATRQE</sequence>
<proteinExistence type="predicted"/>
<dbReference type="PANTHER" id="PTHR34109">
    <property type="entry name" value="BNAUNNG04460D PROTEIN-RELATED"/>
    <property type="match status" value="1"/>
</dbReference>
<dbReference type="Gene3D" id="3.30.720.110">
    <property type="match status" value="1"/>
</dbReference>
<evidence type="ECO:0000259" key="1">
    <source>
        <dbReference type="PROSITE" id="PS51819"/>
    </source>
</evidence>
<dbReference type="InterPro" id="IPR004360">
    <property type="entry name" value="Glyas_Fos-R_dOase_dom"/>
</dbReference>
<name>A0ABY3T1M3_9GAMM</name>
<keyword evidence="3" id="KW-1185">Reference proteome</keyword>
<evidence type="ECO:0000313" key="2">
    <source>
        <dbReference type="EMBL" id="UJS24671.1"/>
    </source>
</evidence>
<dbReference type="PANTHER" id="PTHR34109:SF1">
    <property type="entry name" value="VOC DOMAIN-CONTAINING PROTEIN"/>
    <property type="match status" value="1"/>
</dbReference>
<dbReference type="RefSeq" id="WP_236499307.1">
    <property type="nucleotide sequence ID" value="NZ_CP091244.1"/>
</dbReference>
<organism evidence="2 3">
    <name type="scientific">Thiothrix winogradskyi</name>
    <dbReference type="NCBI Taxonomy" id="96472"/>
    <lineage>
        <taxon>Bacteria</taxon>
        <taxon>Pseudomonadati</taxon>
        <taxon>Pseudomonadota</taxon>
        <taxon>Gammaproteobacteria</taxon>
        <taxon>Thiotrichales</taxon>
        <taxon>Thiotrichaceae</taxon>
        <taxon>Thiothrix</taxon>
    </lineage>
</organism>
<dbReference type="Proteomes" id="UP001054801">
    <property type="component" value="Chromosome"/>
</dbReference>
<reference evidence="2" key="1">
    <citation type="journal article" date="2022" name="Microorganisms">
        <title>Two New Species of Filamentous Sulfur Bacteria of the Genus Thiothrix, Thiothrix winogradskyi sp. nov. and 'Candidatus Thiothrix sulfatifontis' sp. nov.</title>
        <authorList>
            <person name="Ravin N.V."/>
            <person name="Rossetti S."/>
            <person name="Beletsky A.V."/>
            <person name="Kadnikov V.V."/>
            <person name="Rudenko T.S."/>
            <person name="Smolyakov D.D."/>
            <person name="Moskvitina M.I."/>
            <person name="Gureeva M.V."/>
            <person name="Mardanov A.V."/>
            <person name="Grabovich M.Y."/>
        </authorList>
    </citation>
    <scope>NUCLEOTIDE SEQUENCE</scope>
    <source>
        <strain evidence="2">CT3</strain>
    </source>
</reference>
<dbReference type="EMBL" id="CP091244">
    <property type="protein sequence ID" value="UJS24671.1"/>
    <property type="molecule type" value="Genomic_DNA"/>
</dbReference>
<dbReference type="InterPro" id="IPR037523">
    <property type="entry name" value="VOC_core"/>
</dbReference>
<dbReference type="SUPFAM" id="SSF54593">
    <property type="entry name" value="Glyoxalase/Bleomycin resistance protein/Dihydroxybiphenyl dioxygenase"/>
    <property type="match status" value="1"/>
</dbReference>
<accession>A0ABY3T1M3</accession>
<dbReference type="InterPro" id="IPR029068">
    <property type="entry name" value="Glyas_Bleomycin-R_OHBP_Dase"/>
</dbReference>
<dbReference type="Gene3D" id="3.30.720.120">
    <property type="match status" value="1"/>
</dbReference>
<evidence type="ECO:0000313" key="3">
    <source>
        <dbReference type="Proteomes" id="UP001054801"/>
    </source>
</evidence>